<feature type="domain" description="C-type lysozyme inhibitor" evidence="6">
    <location>
        <begin position="34"/>
        <end position="81"/>
    </location>
</feature>
<dbReference type="SUPFAM" id="SSF141488">
    <property type="entry name" value="YdhA-like"/>
    <property type="match status" value="1"/>
</dbReference>
<keyword evidence="1 5" id="KW-0732">Signal</keyword>
<proteinExistence type="predicted"/>
<dbReference type="RefSeq" id="WP_074828876.1">
    <property type="nucleotide sequence ID" value="NZ_FNTI01000001.1"/>
</dbReference>
<keyword evidence="3" id="KW-0564">Palmitate</keyword>
<keyword evidence="4" id="KW-0449">Lipoprotein</keyword>
<evidence type="ECO:0000256" key="5">
    <source>
        <dbReference type="SAM" id="SignalP"/>
    </source>
</evidence>
<accession>A0A1H5I1Q8</accession>
<dbReference type="AlphaFoldDB" id="A0A1H5I1Q8"/>
<sequence>MNCRKITIFGAALFAVWVAAAPSPAFAQTSFQNYRCADGTQFIVGFFQYDSRAHLQLDGKSVTLAKRLALSGSRYTGSGVTLKITKARATTLKHAKRPVTACELT</sequence>
<evidence type="ECO:0000256" key="4">
    <source>
        <dbReference type="ARBA" id="ARBA00023288"/>
    </source>
</evidence>
<evidence type="ECO:0000256" key="3">
    <source>
        <dbReference type="ARBA" id="ARBA00023139"/>
    </source>
</evidence>
<feature type="chain" id="PRO_5010347200" evidence="5">
    <location>
        <begin position="28"/>
        <end position="105"/>
    </location>
</feature>
<dbReference type="InterPro" id="IPR018660">
    <property type="entry name" value="MliC"/>
</dbReference>
<evidence type="ECO:0000259" key="6">
    <source>
        <dbReference type="Pfam" id="PF09864"/>
    </source>
</evidence>
<organism evidence="7 8">
    <name type="scientific">Bradyrhizobium lablabi</name>
    <dbReference type="NCBI Taxonomy" id="722472"/>
    <lineage>
        <taxon>Bacteria</taxon>
        <taxon>Pseudomonadati</taxon>
        <taxon>Pseudomonadota</taxon>
        <taxon>Alphaproteobacteria</taxon>
        <taxon>Hyphomicrobiales</taxon>
        <taxon>Nitrobacteraceae</taxon>
        <taxon>Bradyrhizobium</taxon>
    </lineage>
</organism>
<dbReference type="Gene3D" id="2.40.128.200">
    <property type="match status" value="1"/>
</dbReference>
<dbReference type="OrthoDB" id="8237088at2"/>
<keyword evidence="2" id="KW-0472">Membrane</keyword>
<reference evidence="7 8" key="1">
    <citation type="submission" date="2016-10" db="EMBL/GenBank/DDBJ databases">
        <authorList>
            <person name="de Groot N.N."/>
        </authorList>
    </citation>
    <scope>NUCLEOTIDE SEQUENCE [LARGE SCALE GENOMIC DNA]</scope>
    <source>
        <strain evidence="7 8">GAS522</strain>
    </source>
</reference>
<dbReference type="Proteomes" id="UP000183208">
    <property type="component" value="Unassembled WGS sequence"/>
</dbReference>
<protein>
    <submittedName>
        <fullName evidence="7">Membrane-bound lysozyme-inhibitor of c-type lysozyme</fullName>
    </submittedName>
</protein>
<evidence type="ECO:0000313" key="8">
    <source>
        <dbReference type="Proteomes" id="UP000183208"/>
    </source>
</evidence>
<feature type="signal peptide" evidence="5">
    <location>
        <begin position="1"/>
        <end position="27"/>
    </location>
</feature>
<gene>
    <name evidence="7" type="ORF">SAMN05444171_7096</name>
</gene>
<evidence type="ECO:0000313" key="7">
    <source>
        <dbReference type="EMBL" id="SEE34039.1"/>
    </source>
</evidence>
<name>A0A1H5I1Q8_9BRAD</name>
<dbReference type="EMBL" id="FNTI01000001">
    <property type="protein sequence ID" value="SEE34039.1"/>
    <property type="molecule type" value="Genomic_DNA"/>
</dbReference>
<dbReference type="Pfam" id="PF09864">
    <property type="entry name" value="MliC"/>
    <property type="match status" value="1"/>
</dbReference>
<evidence type="ECO:0000256" key="1">
    <source>
        <dbReference type="ARBA" id="ARBA00022729"/>
    </source>
</evidence>
<evidence type="ECO:0000256" key="2">
    <source>
        <dbReference type="ARBA" id="ARBA00023136"/>
    </source>
</evidence>
<dbReference type="InterPro" id="IPR036328">
    <property type="entry name" value="MliC_sf"/>
</dbReference>